<dbReference type="SMART" id="SM00382">
    <property type="entry name" value="AAA"/>
    <property type="match status" value="2"/>
</dbReference>
<dbReference type="PANTHER" id="PTHR19241">
    <property type="entry name" value="ATP-BINDING CASSETTE TRANSPORTER"/>
    <property type="match status" value="1"/>
</dbReference>
<feature type="transmembrane region" description="Helical" evidence="10">
    <location>
        <begin position="1391"/>
        <end position="1413"/>
    </location>
</feature>
<dbReference type="InterPro" id="IPR003439">
    <property type="entry name" value="ABC_transporter-like_ATP-bd"/>
</dbReference>
<reference evidence="12" key="1">
    <citation type="submission" date="2022-11" db="EMBL/GenBank/DDBJ databases">
        <authorList>
            <person name="Morgan W.R."/>
            <person name="Tartar A."/>
        </authorList>
    </citation>
    <scope>NUCLEOTIDE SEQUENCE</scope>
    <source>
        <strain evidence="12">ARSEF 373</strain>
    </source>
</reference>
<reference evidence="12" key="2">
    <citation type="journal article" date="2023" name="Microbiol Resour">
        <title>Decontamination and Annotation of the Draft Genome Sequence of the Oomycete Lagenidium giganteum ARSEF 373.</title>
        <authorList>
            <person name="Morgan W.R."/>
            <person name="Tartar A."/>
        </authorList>
    </citation>
    <scope>NUCLEOTIDE SEQUENCE</scope>
    <source>
        <strain evidence="12">ARSEF 373</strain>
    </source>
</reference>
<feature type="domain" description="ABC transporter" evidence="11">
    <location>
        <begin position="798"/>
        <end position="1039"/>
    </location>
</feature>
<feature type="transmembrane region" description="Helical" evidence="10">
    <location>
        <begin position="619"/>
        <end position="637"/>
    </location>
</feature>
<gene>
    <name evidence="12" type="ORF">N0F65_012479</name>
</gene>
<dbReference type="FunFam" id="3.40.50.300:FF:000289">
    <property type="entry name" value="ABC transporter G family member 31"/>
    <property type="match status" value="1"/>
</dbReference>
<feature type="transmembrane region" description="Helical" evidence="10">
    <location>
        <begin position="476"/>
        <end position="496"/>
    </location>
</feature>
<feature type="transmembrane region" description="Helical" evidence="10">
    <location>
        <begin position="586"/>
        <end position="607"/>
    </location>
</feature>
<dbReference type="GO" id="GO:0016887">
    <property type="term" value="F:ATP hydrolysis activity"/>
    <property type="evidence" value="ECO:0007669"/>
    <property type="project" value="InterPro"/>
</dbReference>
<proteinExistence type="inferred from homology"/>
<evidence type="ECO:0000256" key="5">
    <source>
        <dbReference type="ARBA" id="ARBA00022741"/>
    </source>
</evidence>
<accession>A0AAV2YSY5</accession>
<evidence type="ECO:0000256" key="2">
    <source>
        <dbReference type="ARBA" id="ARBA00006012"/>
    </source>
</evidence>
<dbReference type="GO" id="GO:0005524">
    <property type="term" value="F:ATP binding"/>
    <property type="evidence" value="ECO:0007669"/>
    <property type="project" value="UniProtKB-KW"/>
</dbReference>
<dbReference type="GO" id="GO:0140359">
    <property type="term" value="F:ABC-type transporter activity"/>
    <property type="evidence" value="ECO:0007669"/>
    <property type="project" value="InterPro"/>
</dbReference>
<dbReference type="FunFam" id="3.40.50.300:FF:000528">
    <property type="entry name" value="ABC transporter G family member 31"/>
    <property type="match status" value="1"/>
</dbReference>
<evidence type="ECO:0000313" key="13">
    <source>
        <dbReference type="Proteomes" id="UP001146120"/>
    </source>
</evidence>
<feature type="transmembrane region" description="Helical" evidence="10">
    <location>
        <begin position="1210"/>
        <end position="1236"/>
    </location>
</feature>
<evidence type="ECO:0000259" key="11">
    <source>
        <dbReference type="PROSITE" id="PS50893"/>
    </source>
</evidence>
<dbReference type="Pfam" id="PF19055">
    <property type="entry name" value="ABC2_membrane_7"/>
    <property type="match status" value="1"/>
</dbReference>
<organism evidence="12 13">
    <name type="scientific">Lagenidium giganteum</name>
    <dbReference type="NCBI Taxonomy" id="4803"/>
    <lineage>
        <taxon>Eukaryota</taxon>
        <taxon>Sar</taxon>
        <taxon>Stramenopiles</taxon>
        <taxon>Oomycota</taxon>
        <taxon>Peronosporomycetes</taxon>
        <taxon>Pythiales</taxon>
        <taxon>Pythiaceae</taxon>
    </lineage>
</organism>
<evidence type="ECO:0000313" key="12">
    <source>
        <dbReference type="EMBL" id="DAZ96398.1"/>
    </source>
</evidence>
<keyword evidence="3" id="KW-0813">Transport</keyword>
<dbReference type="InterPro" id="IPR027417">
    <property type="entry name" value="P-loop_NTPase"/>
</dbReference>
<comment type="caution">
    <text evidence="12">The sequence shown here is derived from an EMBL/GenBank/DDBJ whole genome shotgun (WGS) entry which is preliminary data.</text>
</comment>
<name>A0AAV2YSY5_9STRA</name>
<keyword evidence="8 10" id="KW-0472">Membrane</keyword>
<feature type="region of interest" description="Disordered" evidence="9">
    <location>
        <begin position="75"/>
        <end position="94"/>
    </location>
</feature>
<evidence type="ECO:0000256" key="8">
    <source>
        <dbReference type="ARBA" id="ARBA00023136"/>
    </source>
</evidence>
<dbReference type="InterPro" id="IPR043926">
    <property type="entry name" value="ABCG_dom"/>
</dbReference>
<keyword evidence="5" id="KW-0547">Nucleotide-binding</keyword>
<protein>
    <recommendedName>
        <fullName evidence="11">ABC transporter domain-containing protein</fullName>
    </recommendedName>
</protein>
<dbReference type="InterPro" id="IPR034003">
    <property type="entry name" value="ABCG_PDR_2"/>
</dbReference>
<feature type="domain" description="ABC transporter" evidence="11">
    <location>
        <begin position="104"/>
        <end position="375"/>
    </location>
</feature>
<feature type="transmembrane region" description="Helical" evidence="10">
    <location>
        <begin position="1137"/>
        <end position="1155"/>
    </location>
</feature>
<feature type="transmembrane region" description="Helical" evidence="10">
    <location>
        <begin position="1277"/>
        <end position="1295"/>
    </location>
</feature>
<evidence type="ECO:0000256" key="1">
    <source>
        <dbReference type="ARBA" id="ARBA00004141"/>
    </source>
</evidence>
<evidence type="ECO:0000256" key="3">
    <source>
        <dbReference type="ARBA" id="ARBA00022448"/>
    </source>
</evidence>
<sequence length="1418" mass="159737">MDAPPATHIENHPRYETGEDMMKQGAEALHEQVASKVELALGRAMPQIEVRFKGLSIVADLVSLEDQTQRDHVIADDSDLTPEQQQQARRAHHRANDLPTIPNHVMKSVAKFSSKKHHVHKHIVRNITGSFKPGTITLILGQSGSGKSALMKYLSGRFPVDKGIRVDGEVSYNSVLRQDIVKRLPQFVAYVTQSDRHFPTLTVKETLEFAHECCGAELSQRAIEYMTNGSPEENQQAVELARAIFKHYPEIVIEELGLQDCQDTIVGNAMLRGISGGERKRLTTGEMEFGMKYVTLMDEISTGLDSAAAFDIINAQRSIAKRLRRTVVLSLLQPSPEVFALFDNVMLLNEGEVMYHGPCSKAVEYFENLGFVCPPRRDVADFLCDLGTDQQVQYQIKSPPHGHKHHPRQAREFADIFEQSDIYAKMMEEMDAPIDPELATNVVNHMDPVPEFYQSFGASMRTLLTRQMRLTIRNHAFLKGRALMVIVIGLMFSSVFHDFDPRNVQVVMGILFASIMFLALGQASMLPTFFAAREVFYKQRAANFYRTSTYVLANSICQLPFSLIESLVFGSLVYWICGFVPKAELFILFLVLLVLTNMAFSAWYFFLSAVPPNLHIAKPLTMVSLLLYVLFAGFVQTKKQIPDYFIWAYWIDPVAWALRSMAIMQYRDDRYAVDVYHKEPNVNYRLAYNMTMGEFYLTRFDVETDKQWIAYGYIYMAGAYLLFMFMSWFVLEYHRYERPEHISLPEEDDDKESEVNDEAENETMYSLVTTPKHSASPNDSDVAVTINRRERSITPVAIAFQDIWYTVPDPTHPKQTLDLLKGISGFALPGKMTALMGSSGAGKTTLMDVIAGRKTGGKIRGKILLNGHEATDLAIRRSTGYCEQMDIHSEAATFREALTFSAFLRQSSDVSAAAKYDSVDECIELLNMEPIADQIIRGSSPEQMKRLTIGVELAAQPSVIFLDEPTSGLDARSAKVIMDGVRKVADSGRTILCTIHQPSSEVFHLFDSLLLLKRGGEVVFFGDLGFEGSRLIEYFEAIPSVHRIANGYNPATWMLEVIGAGVHHGDGSENDFVAHYQASANKQALDARMGDEGLFQPSSAVMELTFSKKRAATNATQLQFLMRRFWNMYWRTPSYNWTRWVISLALGLLFGLLYLDATYTTYQGVNGGLGMIFLTTAFIGLVSFISVLPIASEERASFYRERACQTYNSLWFFLGFTVVEVPYVIVGSFLLMIVFYPMVGFKSVDKWALYWLNLALHVLLQTYIGQFLAFALPSVEVAAIIGVLLNGIFLLFMGFNPPASSLPSGYKWLYNITPQRYTFSTLSAIVFGDCPDDKLKLLAKAAMLKQPLPDMSSWPLGCQFVTDAPPKVGHPVLKMYLEVVYGIKHEHIGRYMAFVVGAIVVFRILAALALRYINHQKR</sequence>
<dbReference type="InterPro" id="IPR003593">
    <property type="entry name" value="AAA+_ATPase"/>
</dbReference>
<evidence type="ECO:0000256" key="6">
    <source>
        <dbReference type="ARBA" id="ARBA00022840"/>
    </source>
</evidence>
<dbReference type="InterPro" id="IPR013525">
    <property type="entry name" value="ABC2_TM"/>
</dbReference>
<evidence type="ECO:0000256" key="4">
    <source>
        <dbReference type="ARBA" id="ARBA00022692"/>
    </source>
</evidence>
<feature type="transmembrane region" description="Helical" evidence="10">
    <location>
        <begin position="1167"/>
        <end position="1190"/>
    </location>
</feature>
<feature type="transmembrane region" description="Helical" evidence="10">
    <location>
        <begin position="1248"/>
        <end position="1270"/>
    </location>
</feature>
<evidence type="ECO:0000256" key="9">
    <source>
        <dbReference type="SAM" id="MobiDB-lite"/>
    </source>
</evidence>
<dbReference type="SUPFAM" id="SSF52540">
    <property type="entry name" value="P-loop containing nucleoside triphosphate hydrolases"/>
    <property type="match status" value="2"/>
</dbReference>
<evidence type="ECO:0000256" key="10">
    <source>
        <dbReference type="SAM" id="Phobius"/>
    </source>
</evidence>
<dbReference type="PROSITE" id="PS50893">
    <property type="entry name" value="ABC_TRANSPORTER_2"/>
    <property type="match status" value="2"/>
</dbReference>
<keyword evidence="7 10" id="KW-1133">Transmembrane helix</keyword>
<comment type="subcellular location">
    <subcellularLocation>
        <location evidence="1">Membrane</location>
        <topology evidence="1">Multi-pass membrane protein</topology>
    </subcellularLocation>
</comment>
<feature type="transmembrane region" description="Helical" evidence="10">
    <location>
        <begin position="551"/>
        <end position="574"/>
    </location>
</feature>
<keyword evidence="6" id="KW-0067">ATP-binding</keyword>
<keyword evidence="4 10" id="KW-0812">Transmembrane</keyword>
<dbReference type="GO" id="GO:0016020">
    <property type="term" value="C:membrane"/>
    <property type="evidence" value="ECO:0007669"/>
    <property type="project" value="UniProtKB-SubCell"/>
</dbReference>
<dbReference type="EMBL" id="DAKRPA010000168">
    <property type="protein sequence ID" value="DAZ96398.1"/>
    <property type="molecule type" value="Genomic_DNA"/>
</dbReference>
<dbReference type="Pfam" id="PF01061">
    <property type="entry name" value="ABC2_membrane"/>
    <property type="match status" value="2"/>
</dbReference>
<feature type="transmembrane region" description="Helical" evidence="10">
    <location>
        <begin position="708"/>
        <end position="731"/>
    </location>
</feature>
<feature type="transmembrane region" description="Helical" evidence="10">
    <location>
        <begin position="508"/>
        <end position="530"/>
    </location>
</feature>
<dbReference type="Gene3D" id="3.40.50.300">
    <property type="entry name" value="P-loop containing nucleotide triphosphate hydrolases"/>
    <property type="match status" value="2"/>
</dbReference>
<dbReference type="CDD" id="cd03232">
    <property type="entry name" value="ABCG_PDR_domain2"/>
    <property type="match status" value="1"/>
</dbReference>
<dbReference type="Proteomes" id="UP001146120">
    <property type="component" value="Unassembled WGS sequence"/>
</dbReference>
<comment type="similarity">
    <text evidence="2">Belongs to the ABC transporter superfamily. ABCG family. PDR (TC 3.A.1.205) subfamily.</text>
</comment>
<dbReference type="Pfam" id="PF00005">
    <property type="entry name" value="ABC_tran"/>
    <property type="match status" value="2"/>
</dbReference>
<keyword evidence="13" id="KW-1185">Reference proteome</keyword>
<evidence type="ECO:0000256" key="7">
    <source>
        <dbReference type="ARBA" id="ARBA00022989"/>
    </source>
</evidence>